<organism evidence="3 4">
    <name type="scientific">Ladona fulva</name>
    <name type="common">Scarce chaser dragonfly</name>
    <name type="synonym">Libellula fulva</name>
    <dbReference type="NCBI Taxonomy" id="123851"/>
    <lineage>
        <taxon>Eukaryota</taxon>
        <taxon>Metazoa</taxon>
        <taxon>Ecdysozoa</taxon>
        <taxon>Arthropoda</taxon>
        <taxon>Hexapoda</taxon>
        <taxon>Insecta</taxon>
        <taxon>Pterygota</taxon>
        <taxon>Palaeoptera</taxon>
        <taxon>Odonata</taxon>
        <taxon>Epiprocta</taxon>
        <taxon>Anisoptera</taxon>
        <taxon>Libelluloidea</taxon>
        <taxon>Libellulidae</taxon>
        <taxon>Ladona</taxon>
    </lineage>
</organism>
<dbReference type="InterPro" id="IPR029264">
    <property type="entry name" value="ARF7EP_C"/>
</dbReference>
<sequence length="104" mass="11864">MTENSNMKFMENFDPETSNREKRKLSRKIYSGGKKQAAVYDDKGILISTGLDVCDCMNIHCSGCHFPCSKCNSQKCGHECRANRKWTYEYIEIDGSDIVIKPSQ</sequence>
<dbReference type="PANTHER" id="PTHR46536:SF3">
    <property type="entry name" value="ARF7 EFFECTOR PROTEIN C-TERMINAL DOMAIN-CONTAINING PROTEIN"/>
    <property type="match status" value="1"/>
</dbReference>
<feature type="non-terminal residue" evidence="3">
    <location>
        <position position="104"/>
    </location>
</feature>
<dbReference type="EMBL" id="KZ309355">
    <property type="protein sequence ID" value="KAG8238464.1"/>
    <property type="molecule type" value="Genomic_DNA"/>
</dbReference>
<dbReference type="Proteomes" id="UP000792457">
    <property type="component" value="Unassembled WGS sequence"/>
</dbReference>
<reference evidence="3" key="1">
    <citation type="submission" date="2013-04" db="EMBL/GenBank/DDBJ databases">
        <authorList>
            <person name="Qu J."/>
            <person name="Murali S.C."/>
            <person name="Bandaranaike D."/>
            <person name="Bellair M."/>
            <person name="Blankenburg K."/>
            <person name="Chao H."/>
            <person name="Dinh H."/>
            <person name="Doddapaneni H."/>
            <person name="Downs B."/>
            <person name="Dugan-Rocha S."/>
            <person name="Elkadiri S."/>
            <person name="Gnanaolivu R.D."/>
            <person name="Hernandez B."/>
            <person name="Javaid M."/>
            <person name="Jayaseelan J.C."/>
            <person name="Lee S."/>
            <person name="Li M."/>
            <person name="Ming W."/>
            <person name="Munidasa M."/>
            <person name="Muniz J."/>
            <person name="Nguyen L."/>
            <person name="Ongeri F."/>
            <person name="Osuji N."/>
            <person name="Pu L.-L."/>
            <person name="Puazo M."/>
            <person name="Qu C."/>
            <person name="Quiroz J."/>
            <person name="Raj R."/>
            <person name="Weissenberger G."/>
            <person name="Xin Y."/>
            <person name="Zou X."/>
            <person name="Han Y."/>
            <person name="Richards S."/>
            <person name="Worley K."/>
            <person name="Muzny D."/>
            <person name="Gibbs R."/>
        </authorList>
    </citation>
    <scope>NUCLEOTIDE SEQUENCE</scope>
    <source>
        <strain evidence="3">Sampled in the wild</strain>
    </source>
</reference>
<evidence type="ECO:0000259" key="2">
    <source>
        <dbReference type="Pfam" id="PF14949"/>
    </source>
</evidence>
<dbReference type="OrthoDB" id="5984406at2759"/>
<keyword evidence="4" id="KW-1185">Reference proteome</keyword>
<protein>
    <recommendedName>
        <fullName evidence="2">ARF7 effector protein C-terminal domain-containing protein</fullName>
    </recommendedName>
</protein>
<reference evidence="3" key="2">
    <citation type="submission" date="2017-10" db="EMBL/GenBank/DDBJ databases">
        <title>Ladona fulva Genome sequencing and assembly.</title>
        <authorList>
            <person name="Murali S."/>
            <person name="Richards S."/>
            <person name="Bandaranaike D."/>
            <person name="Bellair M."/>
            <person name="Blankenburg K."/>
            <person name="Chao H."/>
            <person name="Dinh H."/>
            <person name="Doddapaneni H."/>
            <person name="Dugan-Rocha S."/>
            <person name="Elkadiri S."/>
            <person name="Gnanaolivu R."/>
            <person name="Hernandez B."/>
            <person name="Skinner E."/>
            <person name="Javaid M."/>
            <person name="Lee S."/>
            <person name="Li M."/>
            <person name="Ming W."/>
            <person name="Munidasa M."/>
            <person name="Muniz J."/>
            <person name="Nguyen L."/>
            <person name="Hughes D."/>
            <person name="Osuji N."/>
            <person name="Pu L.-L."/>
            <person name="Puazo M."/>
            <person name="Qu C."/>
            <person name="Quiroz J."/>
            <person name="Raj R."/>
            <person name="Weissenberger G."/>
            <person name="Xin Y."/>
            <person name="Zou X."/>
            <person name="Han Y."/>
            <person name="Worley K."/>
            <person name="Muzny D."/>
            <person name="Gibbs R."/>
        </authorList>
    </citation>
    <scope>NUCLEOTIDE SEQUENCE</scope>
    <source>
        <strain evidence="3">Sampled in the wild</strain>
    </source>
</reference>
<feature type="domain" description="ARF7 effector protein C-terminal" evidence="2">
    <location>
        <begin position="5"/>
        <end position="93"/>
    </location>
</feature>
<evidence type="ECO:0000256" key="1">
    <source>
        <dbReference type="SAM" id="MobiDB-lite"/>
    </source>
</evidence>
<comment type="caution">
    <text evidence="3">The sequence shown here is derived from an EMBL/GenBank/DDBJ whole genome shotgun (WGS) entry which is preliminary data.</text>
</comment>
<accession>A0A8K0KNC5</accession>
<evidence type="ECO:0000313" key="3">
    <source>
        <dbReference type="EMBL" id="KAG8238464.1"/>
    </source>
</evidence>
<gene>
    <name evidence="3" type="ORF">J437_LFUL016921</name>
</gene>
<dbReference type="Pfam" id="PF14949">
    <property type="entry name" value="ARF7EP_C"/>
    <property type="match status" value="1"/>
</dbReference>
<dbReference type="AlphaFoldDB" id="A0A8K0KNC5"/>
<name>A0A8K0KNC5_LADFU</name>
<dbReference type="PANTHER" id="PTHR46536">
    <property type="entry name" value="ARL14 EFFECTOR PROTEIN"/>
    <property type="match status" value="1"/>
</dbReference>
<proteinExistence type="predicted"/>
<evidence type="ECO:0000313" key="4">
    <source>
        <dbReference type="Proteomes" id="UP000792457"/>
    </source>
</evidence>
<feature type="region of interest" description="Disordered" evidence="1">
    <location>
        <begin position="1"/>
        <end position="26"/>
    </location>
</feature>